<organism evidence="1 2">
    <name type="scientific">Primorskyibacter sedentarius</name>
    <dbReference type="NCBI Taxonomy" id="745311"/>
    <lineage>
        <taxon>Bacteria</taxon>
        <taxon>Pseudomonadati</taxon>
        <taxon>Pseudomonadota</taxon>
        <taxon>Alphaproteobacteria</taxon>
        <taxon>Rhodobacterales</taxon>
        <taxon>Roseobacteraceae</taxon>
        <taxon>Primorskyibacter</taxon>
    </lineage>
</organism>
<protein>
    <submittedName>
        <fullName evidence="1">Uncharacterized protein (DUF1499 family)</fullName>
    </submittedName>
</protein>
<keyword evidence="2" id="KW-1185">Reference proteome</keyword>
<dbReference type="InterPro" id="IPR010865">
    <property type="entry name" value="DUF1499"/>
</dbReference>
<dbReference type="RefSeq" id="WP_132244757.1">
    <property type="nucleotide sequence ID" value="NZ_SLZU01000006.1"/>
</dbReference>
<dbReference type="Pfam" id="PF07386">
    <property type="entry name" value="DUF1499"/>
    <property type="match status" value="1"/>
</dbReference>
<dbReference type="AlphaFoldDB" id="A0A4R3JGJ6"/>
<comment type="caution">
    <text evidence="1">The sequence shown here is derived from an EMBL/GenBank/DDBJ whole genome shotgun (WGS) entry which is preliminary data.</text>
</comment>
<accession>A0A4R3JGJ6</accession>
<dbReference type="OrthoDB" id="8479024at2"/>
<dbReference type="EMBL" id="SLZU01000006">
    <property type="protein sequence ID" value="TCS63860.1"/>
    <property type="molecule type" value="Genomic_DNA"/>
</dbReference>
<proteinExistence type="predicted"/>
<dbReference type="Proteomes" id="UP000295696">
    <property type="component" value="Unassembled WGS sequence"/>
</dbReference>
<evidence type="ECO:0000313" key="2">
    <source>
        <dbReference type="Proteomes" id="UP000295696"/>
    </source>
</evidence>
<reference evidence="1 2" key="1">
    <citation type="submission" date="2019-03" db="EMBL/GenBank/DDBJ databases">
        <title>Genomic Encyclopedia of Type Strains, Phase IV (KMG-IV): sequencing the most valuable type-strain genomes for metagenomic binning, comparative biology and taxonomic classification.</title>
        <authorList>
            <person name="Goeker M."/>
        </authorList>
    </citation>
    <scope>NUCLEOTIDE SEQUENCE [LARGE SCALE GENOMIC DNA]</scope>
    <source>
        <strain evidence="1 2">DSM 104836</strain>
    </source>
</reference>
<name>A0A4R3JGJ6_9RHOB</name>
<evidence type="ECO:0000313" key="1">
    <source>
        <dbReference type="EMBL" id="TCS63860.1"/>
    </source>
</evidence>
<sequence length="135" mass="14715">MKTAALIVLVLVIGLMVFIRLSPSDPARWHVPLTFDADETLAGGARRVIPGDAQMLERLDAIARATPRTKVLAGSVDDGHITYVTRSAGFGFPDHTTVQLTDGQIRIYARLRFGKADFGVNAARVDRWIDELNAG</sequence>
<gene>
    <name evidence="1" type="ORF">EDD52_106128</name>
</gene>